<sequence length="52" mass="5305">RLTVMVANLAPRKMKFGMSEGMVLAASDAAGSTPGIFLLSPDAGALPGMKVK</sequence>
<dbReference type="Pfam" id="PF01588">
    <property type="entry name" value="tRNA_bind"/>
    <property type="match status" value="1"/>
</dbReference>
<dbReference type="AlphaFoldDB" id="A0A5C7S8B4"/>
<dbReference type="InterPro" id="IPR012340">
    <property type="entry name" value="NA-bd_OB-fold"/>
</dbReference>
<keyword evidence="2 3" id="KW-0694">RNA-binding</keyword>
<feature type="domain" description="TRNA-binding" evidence="4">
    <location>
        <begin position="1"/>
        <end position="52"/>
    </location>
</feature>
<dbReference type="GO" id="GO:0000049">
    <property type="term" value="F:tRNA binding"/>
    <property type="evidence" value="ECO:0007669"/>
    <property type="project" value="UniProtKB-UniRule"/>
</dbReference>
<protein>
    <recommendedName>
        <fullName evidence="4">tRNA-binding domain-containing protein</fullName>
    </recommendedName>
</protein>
<organism evidence="5 6">
    <name type="scientific">Thauera aminoaromatica</name>
    <dbReference type="NCBI Taxonomy" id="164330"/>
    <lineage>
        <taxon>Bacteria</taxon>
        <taxon>Pseudomonadati</taxon>
        <taxon>Pseudomonadota</taxon>
        <taxon>Betaproteobacteria</taxon>
        <taxon>Rhodocyclales</taxon>
        <taxon>Zoogloeaceae</taxon>
        <taxon>Thauera</taxon>
    </lineage>
</organism>
<proteinExistence type="predicted"/>
<feature type="non-terminal residue" evidence="5">
    <location>
        <position position="1"/>
    </location>
</feature>
<accession>A0A5C7S8B4</accession>
<name>A0A5C7S8B4_THASP</name>
<dbReference type="Gene3D" id="2.40.50.140">
    <property type="entry name" value="Nucleic acid-binding proteins"/>
    <property type="match status" value="1"/>
</dbReference>
<evidence type="ECO:0000313" key="6">
    <source>
        <dbReference type="Proteomes" id="UP000321192"/>
    </source>
</evidence>
<evidence type="ECO:0000256" key="1">
    <source>
        <dbReference type="ARBA" id="ARBA00022555"/>
    </source>
</evidence>
<evidence type="ECO:0000256" key="3">
    <source>
        <dbReference type="PROSITE-ProRule" id="PRU00209"/>
    </source>
</evidence>
<comment type="caution">
    <text evidence="5">The sequence shown here is derived from an EMBL/GenBank/DDBJ whole genome shotgun (WGS) entry which is preliminary data.</text>
</comment>
<dbReference type="SUPFAM" id="SSF50249">
    <property type="entry name" value="Nucleic acid-binding proteins"/>
    <property type="match status" value="1"/>
</dbReference>
<dbReference type="EMBL" id="SSFD01000361">
    <property type="protein sequence ID" value="TXH79165.1"/>
    <property type="molecule type" value="Genomic_DNA"/>
</dbReference>
<reference evidence="5 6" key="1">
    <citation type="submission" date="2018-09" db="EMBL/GenBank/DDBJ databases">
        <title>Metagenome Assembled Genomes from an Advanced Water Purification Facility.</title>
        <authorList>
            <person name="Stamps B.W."/>
            <person name="Spear J.R."/>
        </authorList>
    </citation>
    <scope>NUCLEOTIDE SEQUENCE [LARGE SCALE GENOMIC DNA]</scope>
    <source>
        <strain evidence="5">Bin_27_1</strain>
    </source>
</reference>
<dbReference type="RefSeq" id="WP_276662049.1">
    <property type="nucleotide sequence ID" value="NZ_SSFD01000361.1"/>
</dbReference>
<evidence type="ECO:0000259" key="4">
    <source>
        <dbReference type="PROSITE" id="PS50886"/>
    </source>
</evidence>
<evidence type="ECO:0000256" key="2">
    <source>
        <dbReference type="ARBA" id="ARBA00022884"/>
    </source>
</evidence>
<dbReference type="InterPro" id="IPR002547">
    <property type="entry name" value="tRNA-bd_dom"/>
</dbReference>
<keyword evidence="1 3" id="KW-0820">tRNA-binding</keyword>
<gene>
    <name evidence="5" type="ORF">E6Q80_21140</name>
</gene>
<dbReference type="PROSITE" id="PS50886">
    <property type="entry name" value="TRBD"/>
    <property type="match status" value="1"/>
</dbReference>
<evidence type="ECO:0000313" key="5">
    <source>
        <dbReference type="EMBL" id="TXH79165.1"/>
    </source>
</evidence>
<dbReference type="Proteomes" id="UP000321192">
    <property type="component" value="Unassembled WGS sequence"/>
</dbReference>